<gene>
    <name evidence="1" type="ORF">PFISCL1PPCAC_15152</name>
</gene>
<protein>
    <submittedName>
        <fullName evidence="1">Uncharacterized protein</fullName>
    </submittedName>
</protein>
<feature type="non-terminal residue" evidence="1">
    <location>
        <position position="1"/>
    </location>
</feature>
<feature type="non-terminal residue" evidence="1">
    <location>
        <position position="184"/>
    </location>
</feature>
<dbReference type="EMBL" id="BTSY01000004">
    <property type="protein sequence ID" value="GMT23855.1"/>
    <property type="molecule type" value="Genomic_DNA"/>
</dbReference>
<organism evidence="1 2">
    <name type="scientific">Pristionchus fissidentatus</name>
    <dbReference type="NCBI Taxonomy" id="1538716"/>
    <lineage>
        <taxon>Eukaryota</taxon>
        <taxon>Metazoa</taxon>
        <taxon>Ecdysozoa</taxon>
        <taxon>Nematoda</taxon>
        <taxon>Chromadorea</taxon>
        <taxon>Rhabditida</taxon>
        <taxon>Rhabditina</taxon>
        <taxon>Diplogasteromorpha</taxon>
        <taxon>Diplogasteroidea</taxon>
        <taxon>Neodiplogasteridae</taxon>
        <taxon>Pristionchus</taxon>
    </lineage>
</organism>
<sequence length="184" mass="21075">EETVETDSSSAYVSPDLLKAFRAFAKAAGETRLTGWKPIAQLRKETRQKKTCGARRMIDVFMQIIARNEKKEFAELTFSTSAAGLWTAKRTSNKYDSVMRAVAQWFYNEPGRREKELAIASISGIGLRELRTYIPGLSERMFYRAKRIKFAGVQLEQQKYLRARYNPAMLYSFVNFMTSPVVSS</sequence>
<reference evidence="1" key="1">
    <citation type="submission" date="2023-10" db="EMBL/GenBank/DDBJ databases">
        <title>Genome assembly of Pristionchus species.</title>
        <authorList>
            <person name="Yoshida K."/>
            <person name="Sommer R.J."/>
        </authorList>
    </citation>
    <scope>NUCLEOTIDE SEQUENCE</scope>
    <source>
        <strain evidence="1">RS5133</strain>
    </source>
</reference>
<comment type="caution">
    <text evidence="1">The sequence shown here is derived from an EMBL/GenBank/DDBJ whole genome shotgun (WGS) entry which is preliminary data.</text>
</comment>
<evidence type="ECO:0000313" key="1">
    <source>
        <dbReference type="EMBL" id="GMT23855.1"/>
    </source>
</evidence>
<proteinExistence type="predicted"/>
<dbReference type="Proteomes" id="UP001432322">
    <property type="component" value="Unassembled WGS sequence"/>
</dbReference>
<evidence type="ECO:0000313" key="2">
    <source>
        <dbReference type="Proteomes" id="UP001432322"/>
    </source>
</evidence>
<keyword evidence="2" id="KW-1185">Reference proteome</keyword>
<name>A0AAV5VWE6_9BILA</name>
<dbReference type="AlphaFoldDB" id="A0AAV5VWE6"/>
<accession>A0AAV5VWE6</accession>